<evidence type="ECO:0000256" key="1">
    <source>
        <dbReference type="SAM" id="MobiDB-lite"/>
    </source>
</evidence>
<dbReference type="Proteomes" id="UP001151699">
    <property type="component" value="Chromosome X"/>
</dbReference>
<dbReference type="AlphaFoldDB" id="A0A9Q0MU92"/>
<accession>A0A9Q0MU92</accession>
<organism evidence="2 3">
    <name type="scientific">Pseudolycoriella hygida</name>
    <dbReference type="NCBI Taxonomy" id="35572"/>
    <lineage>
        <taxon>Eukaryota</taxon>
        <taxon>Metazoa</taxon>
        <taxon>Ecdysozoa</taxon>
        <taxon>Arthropoda</taxon>
        <taxon>Hexapoda</taxon>
        <taxon>Insecta</taxon>
        <taxon>Pterygota</taxon>
        <taxon>Neoptera</taxon>
        <taxon>Endopterygota</taxon>
        <taxon>Diptera</taxon>
        <taxon>Nematocera</taxon>
        <taxon>Sciaroidea</taxon>
        <taxon>Sciaridae</taxon>
        <taxon>Pseudolycoriella</taxon>
    </lineage>
</organism>
<proteinExistence type="predicted"/>
<feature type="compositionally biased region" description="Basic and acidic residues" evidence="1">
    <location>
        <begin position="269"/>
        <end position="279"/>
    </location>
</feature>
<feature type="region of interest" description="Disordered" evidence="1">
    <location>
        <begin position="269"/>
        <end position="308"/>
    </location>
</feature>
<dbReference type="EMBL" id="WJQU01000003">
    <property type="protein sequence ID" value="KAJ6638121.1"/>
    <property type="molecule type" value="Genomic_DNA"/>
</dbReference>
<dbReference type="OrthoDB" id="8188991at2759"/>
<sequence length="308" mass="34839">MAKENGDSQFGFKDKAKAEETLTLLEEHDMQYRKLTVRGLLGRAKRVLTMTKAEDKIKNIKEAMEVFENWLEENGVGSSNKNSKTDSNDKVETVSGLGFKDKEAAEKTLKILDGRDPDYQKLAVKGLIGSSKRVLSGTKNEDKIKAIKEGVAILEEFLEKFELENRSKLNFAYLAHNIIAAYPKPTNKLVAEFISVYGGRAKGNYKHLRTLYPEDNDSLTWDIVRNQEVKLIKEKIAKNNSKLFNDDGSPTEDHLNLIYWAYSPQTDKVKSYAEKNKSKAEKRKSSAPSSSSSSDSEEEQKQSKKRKS</sequence>
<protein>
    <submittedName>
        <fullName evidence="2">Uncharacterized protein</fullName>
    </submittedName>
</protein>
<reference evidence="2" key="1">
    <citation type="submission" date="2022-07" db="EMBL/GenBank/DDBJ databases">
        <authorList>
            <person name="Trinca V."/>
            <person name="Uliana J.V.C."/>
            <person name="Torres T.T."/>
            <person name="Ward R.J."/>
            <person name="Monesi N."/>
        </authorList>
    </citation>
    <scope>NUCLEOTIDE SEQUENCE</scope>
    <source>
        <strain evidence="2">HSMRA1968</strain>
        <tissue evidence="2">Whole embryos</tissue>
    </source>
</reference>
<comment type="caution">
    <text evidence="2">The sequence shown here is derived from an EMBL/GenBank/DDBJ whole genome shotgun (WGS) entry which is preliminary data.</text>
</comment>
<evidence type="ECO:0000313" key="2">
    <source>
        <dbReference type="EMBL" id="KAJ6638121.1"/>
    </source>
</evidence>
<name>A0A9Q0MU92_9DIPT</name>
<evidence type="ECO:0000313" key="3">
    <source>
        <dbReference type="Proteomes" id="UP001151699"/>
    </source>
</evidence>
<gene>
    <name evidence="2" type="ORF">Bhyg_10854</name>
</gene>
<keyword evidence="3" id="KW-1185">Reference proteome</keyword>